<dbReference type="STRING" id="1605367.AFM12_08030"/>
<accession>A0A0N8H9X1</accession>
<name>A0A0N8H9X1_9BACT</name>
<evidence type="ECO:0000256" key="1">
    <source>
        <dbReference type="SAM" id="Coils"/>
    </source>
</evidence>
<dbReference type="PATRIC" id="fig|1605367.3.peg.2987"/>
<dbReference type="OrthoDB" id="1163828at2"/>
<sequence length="431" mass="45418">MKNLHPKYVFVLLIIGVLTIQAKAQNVGIGTKQPDQSAALDIQSIDKGLLIPRMTLEKRNDIKNPANGLLIFQSNEKSGFYFFDGNKWSPLSATEANSIAAANPDNWSLTGNAGTSEATNFIGTTDAAPLTLKVNAARSGLISTVNGSPTLFGYLSGLSTTTGINNSSFGYLSMYSNTSGSHNGAFGYGSLQNNTTGNYNFAMGSNSLLNNTSGSFNMAVGAHSLILNSVGAQNTAIGTNALQSNTGGSNNIGIGYNAGYSNANGDGNIFIGANAGFNETGNGKLYIANSSTTTPLIYGDFSAKFVSIGDVDPAKRASANTSGGYNLLVKGGILTEKVKVALASSADWADYVFDPSYKLMSLEEVESFTNDNKHLPNVPSADEMAASGLDVSATSKIFMEKIEELTLYMIELNKEVKALKAENEILKNKIN</sequence>
<dbReference type="AlphaFoldDB" id="A0A0N8H9X1"/>
<comment type="caution">
    <text evidence="2">The sequence shown here is derived from an EMBL/GenBank/DDBJ whole genome shotgun (WGS) entry which is preliminary data.</text>
</comment>
<organism evidence="2 3">
    <name type="scientific">Jiulongibacter sediminis</name>
    <dbReference type="NCBI Taxonomy" id="1605367"/>
    <lineage>
        <taxon>Bacteria</taxon>
        <taxon>Pseudomonadati</taxon>
        <taxon>Bacteroidota</taxon>
        <taxon>Cytophagia</taxon>
        <taxon>Cytophagales</taxon>
        <taxon>Leadbetterellaceae</taxon>
        <taxon>Jiulongibacter</taxon>
    </lineage>
</organism>
<keyword evidence="1" id="KW-0175">Coiled coil</keyword>
<reference evidence="2 3" key="1">
    <citation type="submission" date="2015-07" db="EMBL/GenBank/DDBJ databases">
        <title>The draft genome sequence of Leadbetterella sp. JN14-9.</title>
        <authorList>
            <person name="Liu Y."/>
            <person name="Du J."/>
            <person name="Shao Z."/>
        </authorList>
    </citation>
    <scope>NUCLEOTIDE SEQUENCE [LARGE SCALE GENOMIC DNA]</scope>
    <source>
        <strain evidence="2 3">JN14-9</strain>
    </source>
</reference>
<dbReference type="EMBL" id="LGTQ01000006">
    <property type="protein sequence ID" value="KPM48556.1"/>
    <property type="molecule type" value="Genomic_DNA"/>
</dbReference>
<dbReference type="Proteomes" id="UP000050454">
    <property type="component" value="Unassembled WGS sequence"/>
</dbReference>
<protein>
    <recommendedName>
        <fullName evidence="4">Peptidase S74 domain-containing protein</fullName>
    </recommendedName>
</protein>
<gene>
    <name evidence="2" type="ORF">AFM12_08030</name>
</gene>
<evidence type="ECO:0000313" key="3">
    <source>
        <dbReference type="Proteomes" id="UP000050454"/>
    </source>
</evidence>
<keyword evidence="3" id="KW-1185">Reference proteome</keyword>
<evidence type="ECO:0000313" key="2">
    <source>
        <dbReference type="EMBL" id="KPM48556.1"/>
    </source>
</evidence>
<evidence type="ECO:0008006" key="4">
    <source>
        <dbReference type="Google" id="ProtNLM"/>
    </source>
</evidence>
<proteinExistence type="predicted"/>
<feature type="coiled-coil region" evidence="1">
    <location>
        <begin position="402"/>
        <end position="429"/>
    </location>
</feature>
<dbReference type="RefSeq" id="WP_055146388.1">
    <property type="nucleotide sequence ID" value="NZ_JXSZ01000006.1"/>
</dbReference>